<dbReference type="EMBL" id="CABEID010000001">
    <property type="protein sequence ID" value="VTS20575.1"/>
    <property type="molecule type" value="Genomic_DNA"/>
</dbReference>
<gene>
    <name evidence="1" type="ORF">NCTC11062_00225</name>
</gene>
<sequence length="75" mass="9025">MNKRIKKKRELESKLRTLDMTVDFLLDQNNQLWKIVDKMEEINSRNTEATNKRFDQVEADVSTLKKAKKPWFGRK</sequence>
<dbReference type="Proteomes" id="UP000403538">
    <property type="component" value="Unassembled WGS sequence"/>
</dbReference>
<organism evidence="1 2">
    <name type="scientific">Streptococcus anginosus</name>
    <dbReference type="NCBI Taxonomy" id="1328"/>
    <lineage>
        <taxon>Bacteria</taxon>
        <taxon>Bacillati</taxon>
        <taxon>Bacillota</taxon>
        <taxon>Bacilli</taxon>
        <taxon>Lactobacillales</taxon>
        <taxon>Streptococcaceae</taxon>
        <taxon>Streptococcus</taxon>
        <taxon>Streptococcus anginosus group</taxon>
    </lineage>
</organism>
<evidence type="ECO:0000313" key="2">
    <source>
        <dbReference type="Proteomes" id="UP000403538"/>
    </source>
</evidence>
<dbReference type="AlphaFoldDB" id="A0A4U9Y4G4"/>
<name>A0A4U9Y4G4_STRAP</name>
<protein>
    <submittedName>
        <fullName evidence="1">Uncharacterized protein</fullName>
    </submittedName>
</protein>
<proteinExistence type="predicted"/>
<evidence type="ECO:0000313" key="1">
    <source>
        <dbReference type="EMBL" id="VTS20575.1"/>
    </source>
</evidence>
<dbReference type="RefSeq" id="WP_115283093.1">
    <property type="nucleotide sequence ID" value="NZ_CABEID010000001.1"/>
</dbReference>
<reference evidence="1 2" key="1">
    <citation type="submission" date="2019-05" db="EMBL/GenBank/DDBJ databases">
        <authorList>
            <consortium name="Pathogen Informatics"/>
        </authorList>
    </citation>
    <scope>NUCLEOTIDE SEQUENCE [LARGE SCALE GENOMIC DNA]</scope>
    <source>
        <strain evidence="1 2">NCTC11062</strain>
    </source>
</reference>
<accession>A0A4U9Y4G4</accession>